<feature type="compositionally biased region" description="Pro residues" evidence="1">
    <location>
        <begin position="16"/>
        <end position="32"/>
    </location>
</feature>
<feature type="region of interest" description="Disordered" evidence="1">
    <location>
        <begin position="613"/>
        <end position="663"/>
    </location>
</feature>
<keyword evidence="2" id="KW-0812">Transmembrane</keyword>
<feature type="transmembrane region" description="Helical" evidence="2">
    <location>
        <begin position="66"/>
        <end position="87"/>
    </location>
</feature>
<proteinExistence type="predicted"/>
<dbReference type="SMART" id="SM00564">
    <property type="entry name" value="PQQ"/>
    <property type="match status" value="3"/>
</dbReference>
<evidence type="ECO:0000256" key="2">
    <source>
        <dbReference type="SAM" id="Phobius"/>
    </source>
</evidence>
<feature type="region of interest" description="Disordered" evidence="1">
    <location>
        <begin position="1"/>
        <end position="33"/>
    </location>
</feature>
<dbReference type="InterPro" id="IPR002372">
    <property type="entry name" value="PQQ_rpt_dom"/>
</dbReference>
<evidence type="ECO:0000313" key="4">
    <source>
        <dbReference type="EMBL" id="MDN4521257.1"/>
    </source>
</evidence>
<protein>
    <submittedName>
        <fullName evidence="4">PQQ-binding-like beta-propeller repeat protein</fullName>
    </submittedName>
</protein>
<dbReference type="EMBL" id="JAUHTC010000089">
    <property type="protein sequence ID" value="MDN4521257.1"/>
    <property type="molecule type" value="Genomic_DNA"/>
</dbReference>
<sequence>MGFNPPPGWPVARGWDPPPDWAPDPSWPPAPPGWNFWTVDLTKQVAPQNPPPSPAPGRNGVNWRPVALISAIVLLAGVVFGGGFLLIDRLTGSAEDEGGFVAGQLRGTFPDPPTLGWRLDGGTVFEGAEFVRPDATSYQYLRPGFVDLGDTLIASAILPQSDRGATLVAVDAESGDIRWTADAGFKPVCATAVIDGLLPCVGRDATFGAAVSAPRKVSFLRMSDGTIDHTIPVADHVQFVEVRDSAVYTMGFHLEQKATIISRGSVDDLTADWERQYQSSRDGGCVGSGDTLFDGVDGNLVYTGNDAGLLVVSTADGNLMAPQDSVNLAVFDGQGFTVQTCDTTDPDIRTTSVIDTQGQVLRTVADSPYYAVEPWLLRPDSIVPYIIGDTAYEFATGDELWTAAGDVEPRSIIGDTVLGNDERGLAGLDLGTGELLWSSGLQTNRIELSDGRRVMVATENGLVALDLATGEELWTAAGIDAPYLAPAGDGFAEAEGEFIAYYPPTGGPSVAPGRGDVNPPSEVDGTGGPITKCGRTPQMRPVEYRAEGGALFVKMEVKARCPGGDIVSTDRLRVTVRDQLGRICSGVFDFSKDPLVLGADGAETTTLELEFGPGTFSRHPNTLGERAGRPTESGEIVTESTASGNELVDCEDEGTSGGPHSADTVTREAEFKTRPDQSVGPVSACGSDEDALAALRAQIDADRPFVQSQLANRWVAQLSSKQPGLVAPDVDGRVVTWTPCEILQQHLRMRGQYPEVRLVWSDEWRTFDLAGWWVTVAGVTFPDPDAANGWCDARAIPVDECYAKVISNSSDSRGTTKYRR</sequence>
<gene>
    <name evidence="4" type="ORF">QYF68_26045</name>
</gene>
<dbReference type="Pfam" id="PF13360">
    <property type="entry name" value="PQQ_2"/>
    <property type="match status" value="1"/>
</dbReference>
<keyword evidence="2" id="KW-1133">Transmembrane helix</keyword>
<feature type="domain" description="Pyrrolo-quinoline quinone repeat" evidence="3">
    <location>
        <begin position="391"/>
        <end position="479"/>
    </location>
</feature>
<keyword evidence="2" id="KW-0472">Membrane</keyword>
<dbReference type="InterPro" id="IPR015943">
    <property type="entry name" value="WD40/YVTN_repeat-like_dom_sf"/>
</dbReference>
<evidence type="ECO:0000259" key="3">
    <source>
        <dbReference type="Pfam" id="PF13360"/>
    </source>
</evidence>
<organism evidence="4 5">
    <name type="scientific">Mycolicibacterium austroafricanum</name>
    <name type="common">Mycobacterium austroafricanum</name>
    <dbReference type="NCBI Taxonomy" id="39687"/>
    <lineage>
        <taxon>Bacteria</taxon>
        <taxon>Bacillati</taxon>
        <taxon>Actinomycetota</taxon>
        <taxon>Actinomycetes</taxon>
        <taxon>Mycobacteriales</taxon>
        <taxon>Mycobacteriaceae</taxon>
        <taxon>Mycolicibacterium</taxon>
    </lineage>
</organism>
<evidence type="ECO:0000256" key="1">
    <source>
        <dbReference type="SAM" id="MobiDB-lite"/>
    </source>
</evidence>
<keyword evidence="5" id="KW-1185">Reference proteome</keyword>
<dbReference type="Gene3D" id="2.130.10.10">
    <property type="entry name" value="YVTN repeat-like/Quinoprotein amine dehydrogenase"/>
    <property type="match status" value="1"/>
</dbReference>
<comment type="caution">
    <text evidence="4">The sequence shown here is derived from an EMBL/GenBank/DDBJ whole genome shotgun (WGS) entry which is preliminary data.</text>
</comment>
<reference evidence="4" key="1">
    <citation type="submission" date="2023-07" db="EMBL/GenBank/DDBJ databases">
        <title>Degradation of tert-butanol by M. austroafricanum TBA100.</title>
        <authorList>
            <person name="Helbich S."/>
            <person name="Vainshtein Y."/>
        </authorList>
    </citation>
    <scope>NUCLEOTIDE SEQUENCE</scope>
    <source>
        <strain evidence="4">TBA100</strain>
    </source>
</reference>
<dbReference type="Proteomes" id="UP001172687">
    <property type="component" value="Unassembled WGS sequence"/>
</dbReference>
<dbReference type="RefSeq" id="WP_208675575.1">
    <property type="nucleotide sequence ID" value="NZ_CP070380.1"/>
</dbReference>
<evidence type="ECO:0000313" key="5">
    <source>
        <dbReference type="Proteomes" id="UP001172687"/>
    </source>
</evidence>
<name>A0ABT8HKI0_MYCAO</name>
<dbReference type="InterPro" id="IPR011047">
    <property type="entry name" value="Quinoprotein_ADH-like_sf"/>
</dbReference>
<dbReference type="InterPro" id="IPR018391">
    <property type="entry name" value="PQQ_b-propeller_rpt"/>
</dbReference>
<dbReference type="SUPFAM" id="SSF50998">
    <property type="entry name" value="Quinoprotein alcohol dehydrogenase-like"/>
    <property type="match status" value="2"/>
</dbReference>
<accession>A0ABT8HKI0</accession>